<dbReference type="SMART" id="SM00495">
    <property type="entry name" value="ChtBD3"/>
    <property type="match status" value="1"/>
</dbReference>
<dbReference type="AlphaFoldDB" id="A0A7M2T9V6"/>
<dbReference type="CDD" id="cd12214">
    <property type="entry name" value="ChiA1_BD"/>
    <property type="match status" value="1"/>
</dbReference>
<dbReference type="KEGG" id="schf:IPT68_02620"/>
<dbReference type="SUPFAM" id="SSF51055">
    <property type="entry name" value="Carbohydrate binding domain"/>
    <property type="match status" value="1"/>
</dbReference>
<keyword evidence="3 11" id="KW-0732">Signal</keyword>
<feature type="chain" id="PRO_5039182238" evidence="11">
    <location>
        <begin position="31"/>
        <end position="457"/>
    </location>
</feature>
<feature type="compositionally biased region" description="Pro residues" evidence="10">
    <location>
        <begin position="32"/>
        <end position="42"/>
    </location>
</feature>
<dbReference type="Proteomes" id="UP000594008">
    <property type="component" value="Chromosome"/>
</dbReference>
<dbReference type="Pfam" id="PF00089">
    <property type="entry name" value="Trypsin"/>
    <property type="match status" value="1"/>
</dbReference>
<dbReference type="InterPro" id="IPR001316">
    <property type="entry name" value="Pept_S1A_streptogrisin"/>
</dbReference>
<dbReference type="PRINTS" id="PR00861">
    <property type="entry name" value="ALYTICPTASE"/>
</dbReference>
<feature type="disulfide bond" evidence="9">
    <location>
        <begin position="345"/>
        <end position="372"/>
    </location>
</feature>
<dbReference type="Pfam" id="PF02983">
    <property type="entry name" value="Pro_Al_protease"/>
    <property type="match status" value="1"/>
</dbReference>
<protein>
    <submittedName>
        <fullName evidence="13">Alpha-lytic protease prodomain-containing protein</fullName>
    </submittedName>
</protein>
<evidence type="ECO:0000256" key="11">
    <source>
        <dbReference type="SAM" id="SignalP"/>
    </source>
</evidence>
<dbReference type="InterPro" id="IPR043504">
    <property type="entry name" value="Peptidase_S1_PA_chymotrypsin"/>
</dbReference>
<sequence>MLHRHAATGRRTVLVAVGTLVLSGIGSTAAAEPPPAAGPPPSATQTLGADRPSAQVLRALERDLGLTAQQAATRLVNEAEAGTRAGRLRLALGERFAGAWVTGATSSTLTVATTSKADVTTIQGQGAKAAVVKASLSDLTAVKERLDKAATRVSTRYTPQWYVDMPKNRVVIEAASRTTAATFAAAARLDAEQVDVRVTTKRPRLLENITGGDAYYINDAARCSVGFSVSKGAQRGFATAGHCGDPGDRTTGHNEAEQGTFQASTFPRKDMAWVGVNNDWTATADVKGEGGETVQVGGSVEALVGASVCRSGSTTGWHCGKVEQHGTSVSYAEGVVDGLTRTTVCAEPGDSGGPFIAGAQAQGMTSGGTGDCTSGGTTFYQPINPVLSDFGLTLKTASTGAATPDPQGGGSDGWAAGRVYPVGATVTHDGVVYQCLQAHQAQGAWTPAGTPALWQRM</sequence>
<feature type="disulfide bond" evidence="9">
    <location>
        <begin position="223"/>
        <end position="243"/>
    </location>
</feature>
<evidence type="ECO:0000256" key="5">
    <source>
        <dbReference type="ARBA" id="ARBA00022825"/>
    </source>
</evidence>
<keyword evidence="5" id="KW-0720">Serine protease</keyword>
<dbReference type="InterPro" id="IPR035070">
    <property type="entry name" value="Streptogrisin_prodomain"/>
</dbReference>
<evidence type="ECO:0000256" key="3">
    <source>
        <dbReference type="ARBA" id="ARBA00022729"/>
    </source>
</evidence>
<dbReference type="GO" id="GO:0004553">
    <property type="term" value="F:hydrolase activity, hydrolyzing O-glycosyl compounds"/>
    <property type="evidence" value="ECO:0007669"/>
    <property type="project" value="InterPro"/>
</dbReference>
<evidence type="ECO:0000256" key="2">
    <source>
        <dbReference type="ARBA" id="ARBA00022670"/>
    </source>
</evidence>
<dbReference type="GO" id="GO:0006508">
    <property type="term" value="P:proteolysis"/>
    <property type="evidence" value="ECO:0007669"/>
    <property type="project" value="UniProtKB-KW"/>
</dbReference>
<feature type="region of interest" description="Disordered" evidence="10">
    <location>
        <begin position="27"/>
        <end position="51"/>
    </location>
</feature>
<dbReference type="GO" id="GO:0030246">
    <property type="term" value="F:carbohydrate binding"/>
    <property type="evidence" value="ECO:0007669"/>
    <property type="project" value="InterPro"/>
</dbReference>
<dbReference type="InterPro" id="IPR009003">
    <property type="entry name" value="Peptidase_S1_PA"/>
</dbReference>
<feature type="disulfide bond" evidence="9">
    <location>
        <begin position="309"/>
        <end position="319"/>
    </location>
</feature>
<dbReference type="InterPro" id="IPR003610">
    <property type="entry name" value="CBM5/12"/>
</dbReference>
<dbReference type="GO" id="GO:0004252">
    <property type="term" value="F:serine-type endopeptidase activity"/>
    <property type="evidence" value="ECO:0007669"/>
    <property type="project" value="InterPro"/>
</dbReference>
<evidence type="ECO:0000256" key="9">
    <source>
        <dbReference type="PIRSR" id="PIRSR001134-2"/>
    </source>
</evidence>
<accession>A0A7M2T9V6</accession>
<evidence type="ECO:0000259" key="12">
    <source>
        <dbReference type="SMART" id="SM00495"/>
    </source>
</evidence>
<keyword evidence="7 9" id="KW-1015">Disulfide bond</keyword>
<evidence type="ECO:0000256" key="8">
    <source>
        <dbReference type="PIRSR" id="PIRSR001134-1"/>
    </source>
</evidence>
<evidence type="ECO:0000256" key="10">
    <source>
        <dbReference type="SAM" id="MobiDB-lite"/>
    </source>
</evidence>
<feature type="active site" description="Charge relay system" evidence="8">
    <location>
        <position position="242"/>
    </location>
</feature>
<gene>
    <name evidence="13" type="ORF">IPT68_02620</name>
</gene>
<keyword evidence="6" id="KW-0865">Zymogen</keyword>
<evidence type="ECO:0000256" key="7">
    <source>
        <dbReference type="ARBA" id="ARBA00023157"/>
    </source>
</evidence>
<evidence type="ECO:0000313" key="13">
    <source>
        <dbReference type="EMBL" id="QOV44919.1"/>
    </source>
</evidence>
<name>A0A7M2T9V6_STRCW</name>
<feature type="active site" description="Charge relay system" evidence="8">
    <location>
        <position position="351"/>
    </location>
</feature>
<dbReference type="PIRSF" id="PIRSF001134">
    <property type="entry name" value="Streptogrisin"/>
    <property type="match status" value="1"/>
</dbReference>
<proteinExistence type="inferred from homology"/>
<evidence type="ECO:0000256" key="4">
    <source>
        <dbReference type="ARBA" id="ARBA00022801"/>
    </source>
</evidence>
<feature type="signal peptide" evidence="11">
    <location>
        <begin position="1"/>
        <end position="30"/>
    </location>
</feature>
<dbReference type="Pfam" id="PF02839">
    <property type="entry name" value="CBM_5_12"/>
    <property type="match status" value="1"/>
</dbReference>
<dbReference type="SUPFAM" id="SSF50494">
    <property type="entry name" value="Trypsin-like serine proteases"/>
    <property type="match status" value="1"/>
</dbReference>
<organism evidence="13 14">
    <name type="scientific">Streptomyces chromofuscus</name>
    <dbReference type="NCBI Taxonomy" id="42881"/>
    <lineage>
        <taxon>Bacteria</taxon>
        <taxon>Bacillati</taxon>
        <taxon>Actinomycetota</taxon>
        <taxon>Actinomycetes</taxon>
        <taxon>Kitasatosporales</taxon>
        <taxon>Streptomycetaceae</taxon>
        <taxon>Streptomyces</taxon>
    </lineage>
</organism>
<dbReference type="GO" id="GO:0005975">
    <property type="term" value="P:carbohydrate metabolic process"/>
    <property type="evidence" value="ECO:0007669"/>
    <property type="project" value="InterPro"/>
</dbReference>
<dbReference type="InterPro" id="IPR004236">
    <property type="entry name" value="Pept_S1_alpha_lytic"/>
</dbReference>
<dbReference type="EMBL" id="CP063374">
    <property type="protein sequence ID" value="QOV44919.1"/>
    <property type="molecule type" value="Genomic_DNA"/>
</dbReference>
<keyword evidence="2 13" id="KW-0645">Protease</keyword>
<feature type="active site" description="Charge relay system" evidence="8">
    <location>
        <position position="270"/>
    </location>
</feature>
<evidence type="ECO:0000256" key="1">
    <source>
        <dbReference type="ARBA" id="ARBA00007664"/>
    </source>
</evidence>
<evidence type="ECO:0000256" key="6">
    <source>
        <dbReference type="ARBA" id="ARBA00023145"/>
    </source>
</evidence>
<dbReference type="CDD" id="cd21112">
    <property type="entry name" value="alphaLP-like"/>
    <property type="match status" value="1"/>
</dbReference>
<dbReference type="RefSeq" id="WP_189701577.1">
    <property type="nucleotide sequence ID" value="NZ_BMTA01000029.1"/>
</dbReference>
<feature type="domain" description="Chitin-binding type-3" evidence="12">
    <location>
        <begin position="411"/>
        <end position="457"/>
    </location>
</feature>
<dbReference type="GO" id="GO:0005576">
    <property type="term" value="C:extracellular region"/>
    <property type="evidence" value="ECO:0007669"/>
    <property type="project" value="InterPro"/>
</dbReference>
<keyword evidence="14" id="KW-1185">Reference proteome</keyword>
<dbReference type="Gene3D" id="2.10.10.20">
    <property type="entry name" value="Carbohydrate-binding module superfamily 5/12"/>
    <property type="match status" value="1"/>
</dbReference>
<reference evidence="13 14" key="1">
    <citation type="submission" date="2020-10" db="EMBL/GenBank/DDBJ databases">
        <title>Streptomyces chromofuscus complate genome analysis.</title>
        <authorList>
            <person name="Anwar N."/>
        </authorList>
    </citation>
    <scope>NUCLEOTIDE SEQUENCE [LARGE SCALE GENOMIC DNA]</scope>
    <source>
        <strain evidence="13 14">DSM 40273</strain>
    </source>
</reference>
<dbReference type="Gene3D" id="3.30.300.50">
    <property type="match status" value="2"/>
</dbReference>
<comment type="similarity">
    <text evidence="1">Belongs to the peptidase S1 family.</text>
</comment>
<keyword evidence="4" id="KW-0378">Hydrolase</keyword>
<evidence type="ECO:0000313" key="14">
    <source>
        <dbReference type="Proteomes" id="UP000594008"/>
    </source>
</evidence>
<dbReference type="InterPro" id="IPR001254">
    <property type="entry name" value="Trypsin_dom"/>
</dbReference>
<dbReference type="Gene3D" id="2.40.10.10">
    <property type="entry name" value="Trypsin-like serine proteases"/>
    <property type="match status" value="2"/>
</dbReference>
<dbReference type="InterPro" id="IPR036573">
    <property type="entry name" value="CBM_sf_5/12"/>
</dbReference>